<evidence type="ECO:0000256" key="1">
    <source>
        <dbReference type="ARBA" id="ARBA00023015"/>
    </source>
</evidence>
<dbReference type="PANTHER" id="PTHR30055">
    <property type="entry name" value="HTH-TYPE TRANSCRIPTIONAL REGULATOR RUTR"/>
    <property type="match status" value="1"/>
</dbReference>
<dbReference type="InterPro" id="IPR001647">
    <property type="entry name" value="HTH_TetR"/>
</dbReference>
<gene>
    <name evidence="5" type="ORF">E3O21_13345</name>
</gene>
<organism evidence="5 6">
    <name type="scientific">Cryobacterium flavum</name>
    <dbReference type="NCBI Taxonomy" id="1424659"/>
    <lineage>
        <taxon>Bacteria</taxon>
        <taxon>Bacillati</taxon>
        <taxon>Actinomycetota</taxon>
        <taxon>Actinomycetes</taxon>
        <taxon>Micrococcales</taxon>
        <taxon>Microbacteriaceae</taxon>
        <taxon>Cryobacterium</taxon>
    </lineage>
</organism>
<dbReference type="Gene3D" id="1.10.357.10">
    <property type="entry name" value="Tetracycline Repressor, domain 2"/>
    <property type="match status" value="1"/>
</dbReference>
<dbReference type="InterPro" id="IPR009057">
    <property type="entry name" value="Homeodomain-like_sf"/>
</dbReference>
<dbReference type="SUPFAM" id="SSF46689">
    <property type="entry name" value="Homeodomain-like"/>
    <property type="match status" value="1"/>
</dbReference>
<comment type="caution">
    <text evidence="5">The sequence shown here is derived from an EMBL/GenBank/DDBJ whole genome shotgun (WGS) entry which is preliminary data.</text>
</comment>
<evidence type="ECO:0000256" key="2">
    <source>
        <dbReference type="ARBA" id="ARBA00023125"/>
    </source>
</evidence>
<dbReference type="Pfam" id="PF00440">
    <property type="entry name" value="TetR_N"/>
    <property type="match status" value="1"/>
</dbReference>
<keyword evidence="1" id="KW-0805">Transcription regulation</keyword>
<proteinExistence type="predicted"/>
<accession>A0ABY2HZL3</accession>
<evidence type="ECO:0000313" key="6">
    <source>
        <dbReference type="Proteomes" id="UP000298252"/>
    </source>
</evidence>
<keyword evidence="2" id="KW-0238">DNA-binding</keyword>
<dbReference type="EMBL" id="SOFD01000033">
    <property type="protein sequence ID" value="TFB75037.1"/>
    <property type="molecule type" value="Genomic_DNA"/>
</dbReference>
<dbReference type="InterPro" id="IPR050109">
    <property type="entry name" value="HTH-type_TetR-like_transc_reg"/>
</dbReference>
<dbReference type="PANTHER" id="PTHR30055:SF234">
    <property type="entry name" value="HTH-TYPE TRANSCRIPTIONAL REGULATOR BETI"/>
    <property type="match status" value="1"/>
</dbReference>
<reference evidence="5 6" key="1">
    <citation type="submission" date="2019-03" db="EMBL/GenBank/DDBJ databases">
        <title>Genomics of glacier-inhabiting Cryobacterium strains.</title>
        <authorList>
            <person name="Liu Q."/>
            <person name="Xin Y.-H."/>
        </authorList>
    </citation>
    <scope>NUCLEOTIDE SEQUENCE [LARGE SCALE GENOMIC DNA]</scope>
    <source>
        <strain evidence="5 6">Hh8</strain>
    </source>
</reference>
<keyword evidence="6" id="KW-1185">Reference proteome</keyword>
<sequence length="262" mass="28408">MHSLTPARTSRRGFPCDTRSAHSAARWFAHICRARRPACGRHRTNSLNSPTTRSPYRLEKGSYNLNMFTERVHSRSLARDASRVKVLSAAEELFVRRGFAATTIRQIAESAAVSVGTVMAVADKNGLLVEIFDRKIASIHPAPSGVPIAQDPAAEIIDTLGSFVRFFAAQPDLARAYTAILVGGKHPSIIFAELSGVLIGQVSDVLIRAGRSATDASATARIIHRAYLGEVFIWAGQSDPNPDSTLTELEKTVRYLVNGKAA</sequence>
<evidence type="ECO:0000259" key="4">
    <source>
        <dbReference type="Pfam" id="PF00440"/>
    </source>
</evidence>
<feature type="domain" description="HTH tetR-type" evidence="4">
    <location>
        <begin position="87"/>
        <end position="118"/>
    </location>
</feature>
<protein>
    <submittedName>
        <fullName evidence="5">TetR/AcrR family transcriptional regulator</fullName>
    </submittedName>
</protein>
<evidence type="ECO:0000313" key="5">
    <source>
        <dbReference type="EMBL" id="TFB75037.1"/>
    </source>
</evidence>
<evidence type="ECO:0000256" key="3">
    <source>
        <dbReference type="ARBA" id="ARBA00023163"/>
    </source>
</evidence>
<dbReference type="Proteomes" id="UP000298252">
    <property type="component" value="Unassembled WGS sequence"/>
</dbReference>
<name>A0ABY2HZL3_9MICO</name>
<keyword evidence="3" id="KW-0804">Transcription</keyword>